<dbReference type="PATRIC" id="fig|63186.3.peg.613"/>
<accession>G0L9M5</accession>
<dbReference type="OrthoDB" id="3034904at2"/>
<protein>
    <recommendedName>
        <fullName evidence="3">Apea-like HEPN domain-containing protein</fullName>
    </recommendedName>
</protein>
<name>G0L9M5_ZOBGA</name>
<reference evidence="2" key="1">
    <citation type="submission" date="2009-07" db="EMBL/GenBank/DDBJ databases">
        <title>Complete genome sequence of Zobellia galactanivorans Dsij.</title>
        <authorList>
            <consortium name="Genoscope - CEA"/>
        </authorList>
    </citation>
    <scope>NUCLEOTIDE SEQUENCE [LARGE SCALE GENOMIC DNA]</scope>
    <source>
        <strain evidence="2">DSM 12802 / CCUG 47099 / CIP 106680 / NCIMB 13871 / Dsij</strain>
    </source>
</reference>
<dbReference type="STRING" id="63186.ZOBELLIA_622"/>
<keyword evidence="2" id="KW-1185">Reference proteome</keyword>
<evidence type="ECO:0000313" key="2">
    <source>
        <dbReference type="Proteomes" id="UP000008898"/>
    </source>
</evidence>
<dbReference type="RefSeq" id="WP_013992005.1">
    <property type="nucleotide sequence ID" value="NC_015844.1"/>
</dbReference>
<evidence type="ECO:0008006" key="3">
    <source>
        <dbReference type="Google" id="ProtNLM"/>
    </source>
</evidence>
<gene>
    <name evidence="1" type="ordered locus">zobellia_622</name>
</gene>
<organism evidence="1 2">
    <name type="scientific">Zobellia galactanivorans (strain DSM 12802 / CCUG 47099 / CIP 106680 / NCIMB 13871 / Dsij)</name>
    <dbReference type="NCBI Taxonomy" id="63186"/>
    <lineage>
        <taxon>Bacteria</taxon>
        <taxon>Pseudomonadati</taxon>
        <taxon>Bacteroidota</taxon>
        <taxon>Flavobacteriia</taxon>
        <taxon>Flavobacteriales</taxon>
        <taxon>Flavobacteriaceae</taxon>
        <taxon>Zobellia</taxon>
    </lineage>
</organism>
<dbReference type="HOGENOM" id="CLU_082067_0_0_10"/>
<reference evidence="1 2" key="2">
    <citation type="journal article" date="2012" name="Environ. Microbiol.">
        <title>Characterization of the first alginolytic operons in a marine bacterium: from their emergence in marine Flavobacteriia to their independent transfers to marine Proteobacteria and human gut Bacteroides.</title>
        <authorList>
            <person name="Thomas F."/>
            <person name="Barbeyron T."/>
            <person name="Tonon T."/>
            <person name="Genicot S."/>
            <person name="Czjzek M."/>
            <person name="Michel G."/>
        </authorList>
    </citation>
    <scope>NUCLEOTIDE SEQUENCE [LARGE SCALE GENOMIC DNA]</scope>
    <source>
        <strain evidence="2">DSM 12802 / CCUG 47099 / CIP 106680 / NCIMB 13871 / Dsij</strain>
    </source>
</reference>
<dbReference type="AlphaFoldDB" id="G0L9M5"/>
<dbReference type="EMBL" id="FP476056">
    <property type="protein sequence ID" value="CAZ94693.1"/>
    <property type="molecule type" value="Genomic_DNA"/>
</dbReference>
<evidence type="ECO:0000313" key="1">
    <source>
        <dbReference type="EMBL" id="CAZ94693.1"/>
    </source>
</evidence>
<proteinExistence type="predicted"/>
<dbReference type="KEGG" id="zga:ZOBELLIA_622"/>
<dbReference type="Proteomes" id="UP000008898">
    <property type="component" value="Chromosome"/>
</dbReference>
<sequence>MKNEPWKSGPKELLLHGLEHISLDTDFDNRMGMILVDNSVELMLKTYLGLPKRITGLNGVTRKIYDDAIKSFPSLLDTIEKFANKKLIGIQLGEIEWYHRIRNQLYHDGNGITVEKEKAIAYSSIAKILFENLFNEKILDVRNQYELDDFLMLWADFNKLIIQQGPKIYSCKSWTELFSLSQKEEEKLNGIVEFRNRFIHEPNNINPELLTTRIKELNEIIFTIQKK</sequence>